<dbReference type="InterPro" id="IPR026295">
    <property type="entry name" value="CCD81"/>
</dbReference>
<feature type="non-terminal residue" evidence="2">
    <location>
        <position position="138"/>
    </location>
</feature>
<dbReference type="Proteomes" id="UP000586671">
    <property type="component" value="Unassembled WGS sequence"/>
</dbReference>
<keyword evidence="3" id="KW-1185">Reference proteome</keyword>
<dbReference type="AlphaFoldDB" id="A0A7K5Y487"/>
<name>A0A7K5Y487_9CHAR</name>
<protein>
    <submittedName>
        <fullName evidence="2">CCD81 protein</fullName>
    </submittedName>
</protein>
<gene>
    <name evidence="2" type="primary">Ccdc81_1</name>
    <name evidence="2" type="ORF">DROARD_R07160</name>
</gene>
<reference evidence="2 3" key="1">
    <citation type="submission" date="2019-09" db="EMBL/GenBank/DDBJ databases">
        <title>Bird 10,000 Genomes (B10K) Project - Family phase.</title>
        <authorList>
            <person name="Zhang G."/>
        </authorList>
    </citation>
    <scope>NUCLEOTIDE SEQUENCE [LARGE SCALE GENOMIC DNA]</scope>
    <source>
        <strain evidence="2">B10K-DU-012-55</strain>
        <tissue evidence="2">Muscle</tissue>
    </source>
</reference>
<dbReference type="InterPro" id="IPR040673">
    <property type="entry name" value="CCDC81_HU_dom_2"/>
</dbReference>
<dbReference type="EMBL" id="VYZM01036955">
    <property type="protein sequence ID" value="NWU60138.1"/>
    <property type="molecule type" value="Genomic_DNA"/>
</dbReference>
<evidence type="ECO:0000313" key="2">
    <source>
        <dbReference type="EMBL" id="NWU60138.1"/>
    </source>
</evidence>
<evidence type="ECO:0000259" key="1">
    <source>
        <dbReference type="Pfam" id="PF18289"/>
    </source>
</evidence>
<accession>A0A7K5Y487</accession>
<dbReference type="GO" id="GO:0005815">
    <property type="term" value="C:microtubule organizing center"/>
    <property type="evidence" value="ECO:0007669"/>
    <property type="project" value="TreeGrafter"/>
</dbReference>
<proteinExistence type="predicted"/>
<sequence length="138" mass="15601">QGVLLPGLGTFAMVQERFQGEEEVLTARRPVFQLSIDVACLQELTFPTVVIPEDVKIKPLNYRWLSRATSFPRHVVEDCVRDTALLYSFQLRNGQHLSFAFKDIGVLSCQDGVLCMRFYHDCVTGLESKASRVALLHT</sequence>
<dbReference type="PANTHER" id="PTHR14362:SF2">
    <property type="entry name" value="COILED-COIL DOMAIN-CONTAINING PROTEIN 81"/>
    <property type="match status" value="1"/>
</dbReference>
<evidence type="ECO:0000313" key="3">
    <source>
        <dbReference type="Proteomes" id="UP000586671"/>
    </source>
</evidence>
<dbReference type="PANTHER" id="PTHR14362">
    <property type="entry name" value="COILED-COIL DOMAIN-CONTAINING PROTEIN 81"/>
    <property type="match status" value="1"/>
</dbReference>
<dbReference type="Pfam" id="PF18289">
    <property type="entry name" value="HU-CCDC81_euk_2"/>
    <property type="match status" value="1"/>
</dbReference>
<comment type="caution">
    <text evidence="2">The sequence shown here is derived from an EMBL/GenBank/DDBJ whole genome shotgun (WGS) entry which is preliminary data.</text>
</comment>
<feature type="domain" description="CCDC81 HU" evidence="1">
    <location>
        <begin position="57"/>
        <end position="129"/>
    </location>
</feature>
<feature type="non-terminal residue" evidence="2">
    <location>
        <position position="1"/>
    </location>
</feature>
<organism evidence="2 3">
    <name type="scientific">Dromas ardeola</name>
    <dbReference type="NCBI Taxonomy" id="458190"/>
    <lineage>
        <taxon>Eukaryota</taxon>
        <taxon>Metazoa</taxon>
        <taxon>Chordata</taxon>
        <taxon>Craniata</taxon>
        <taxon>Vertebrata</taxon>
        <taxon>Euteleostomi</taxon>
        <taxon>Archelosauria</taxon>
        <taxon>Archosauria</taxon>
        <taxon>Dinosauria</taxon>
        <taxon>Saurischia</taxon>
        <taxon>Theropoda</taxon>
        <taxon>Coelurosauria</taxon>
        <taxon>Aves</taxon>
        <taxon>Neognathae</taxon>
        <taxon>Neoaves</taxon>
        <taxon>Charadriiformes</taxon>
        <taxon>Dromadidae</taxon>
        <taxon>Dromas</taxon>
    </lineage>
</organism>